<dbReference type="InterPro" id="IPR036465">
    <property type="entry name" value="vWFA_dom_sf"/>
</dbReference>
<dbReference type="InterPro" id="IPR002035">
    <property type="entry name" value="VWF_A"/>
</dbReference>
<name>A0A502G8Q9_9PROT</name>
<dbReference type="RefSeq" id="WP_140882272.1">
    <property type="nucleotide sequence ID" value="NZ_RCZP01000005.1"/>
</dbReference>
<dbReference type="PANTHER" id="PTHR43473">
    <property type="entry name" value="MAGNESIUM-CHELATASE SUBUNIT CHLD, CHLOROPLASTIC"/>
    <property type="match status" value="1"/>
</dbReference>
<dbReference type="InterPro" id="IPR041628">
    <property type="entry name" value="ChlI/MoxR_AAA_lid"/>
</dbReference>
<feature type="region of interest" description="Disordered" evidence="1">
    <location>
        <begin position="322"/>
        <end position="356"/>
    </location>
</feature>
<accession>A0A502G8Q9</accession>
<dbReference type="Pfam" id="PF13519">
    <property type="entry name" value="VWA_2"/>
    <property type="match status" value="1"/>
</dbReference>
<dbReference type="SMART" id="SM00327">
    <property type="entry name" value="VWA"/>
    <property type="match status" value="1"/>
</dbReference>
<dbReference type="Gene3D" id="3.40.50.410">
    <property type="entry name" value="von Willebrand factor, type A domain"/>
    <property type="match status" value="1"/>
</dbReference>
<dbReference type="SUPFAM" id="SSF52540">
    <property type="entry name" value="P-loop containing nucleoside triphosphate hydrolases"/>
    <property type="match status" value="1"/>
</dbReference>
<dbReference type="PROSITE" id="PS50234">
    <property type="entry name" value="VWFA"/>
    <property type="match status" value="1"/>
</dbReference>
<dbReference type="AlphaFoldDB" id="A0A502G8Q9"/>
<dbReference type="EMBL" id="RCZP01000005">
    <property type="protein sequence ID" value="TPG58537.1"/>
    <property type="molecule type" value="Genomic_DNA"/>
</dbReference>
<dbReference type="NCBIfam" id="NF009943">
    <property type="entry name" value="PRK13406.1"/>
    <property type="match status" value="1"/>
</dbReference>
<organism evidence="3 4">
    <name type="scientific">Muricoccus nepalensis</name>
    <dbReference type="NCBI Taxonomy" id="1854500"/>
    <lineage>
        <taxon>Bacteria</taxon>
        <taxon>Pseudomonadati</taxon>
        <taxon>Pseudomonadota</taxon>
        <taxon>Alphaproteobacteria</taxon>
        <taxon>Acetobacterales</taxon>
        <taxon>Roseomonadaceae</taxon>
        <taxon>Muricoccus</taxon>
    </lineage>
</organism>
<evidence type="ECO:0000256" key="1">
    <source>
        <dbReference type="SAM" id="MobiDB-lite"/>
    </source>
</evidence>
<reference evidence="3 4" key="1">
    <citation type="journal article" date="2019" name="Environ. Microbiol.">
        <title>Species interactions and distinct microbial communities in high Arctic permafrost affected cryosols are associated with the CH4 and CO2 gas fluxes.</title>
        <authorList>
            <person name="Altshuler I."/>
            <person name="Hamel J."/>
            <person name="Turney S."/>
            <person name="Magnuson E."/>
            <person name="Levesque R."/>
            <person name="Greer C."/>
            <person name="Whyte L.G."/>
        </authorList>
    </citation>
    <scope>NUCLEOTIDE SEQUENCE [LARGE SCALE GENOMIC DNA]</scope>
    <source>
        <strain evidence="3 4">S9.3B</strain>
    </source>
</reference>
<proteinExistence type="predicted"/>
<sequence>MSDAAVPDPDAAAAPSWAEAALAACLLATDPAGLGGAWLRARPGPLRDRWLALLRDLLPAGLPLRRLPPNAPDSRLLGGLDLGATLRRGRPVVERGVLAETDGGVLLLAMAERMEPGAAARIAAVLDTGTVVLERDGLARRLPARLAVVALDEGLEDERPPAALTERLALPVALDGVQGPLDAPPYDSAAVGAARALLPQVQAAPGVTEALCKAAVQLGIASLRPPLMALRAARALAALEGRLAVTPADASRAAALVLSPRGVPMAAPSAEPEAEPPEDRPDPEDPGEEETDEAARRALEESVVAAARAAIPAGLLAALSPFATPRGAGSAGRSGQPRRAANRGQPIGTAPGELRPGARVSLVETLRAAAPWQPLRRQASPGPGLKLRKEDVRLVRFRQRTETTAIFAVDASGSSALHRLAEAKGAVELLLADCYARRDRVAVIAFRGTAATLLLPPTTSLTRAKRGLAGLPGGGATPISAGLDAATLLAAAERRAGRTPLVVLLTDGRANIARDGTADRARAADDAAESARRLRATGTASLLVDTAPRPQPAAARLAAEMAARYVPLPHAGAAALSRTVRATMAPS</sequence>
<dbReference type="OrthoDB" id="9775079at2"/>
<comment type="caution">
    <text evidence="3">The sequence shown here is derived from an EMBL/GenBank/DDBJ whole genome shotgun (WGS) entry which is preliminary data.</text>
</comment>
<feature type="compositionally biased region" description="Acidic residues" evidence="1">
    <location>
        <begin position="272"/>
        <end position="292"/>
    </location>
</feature>
<evidence type="ECO:0000259" key="2">
    <source>
        <dbReference type="PROSITE" id="PS50234"/>
    </source>
</evidence>
<dbReference type="Proteomes" id="UP000317078">
    <property type="component" value="Unassembled WGS sequence"/>
</dbReference>
<dbReference type="Gene3D" id="1.10.8.80">
    <property type="entry name" value="Magnesium chelatase subunit I, C-Terminal domain"/>
    <property type="match status" value="1"/>
</dbReference>
<dbReference type="Gene3D" id="3.40.50.300">
    <property type="entry name" value="P-loop containing nucleotide triphosphate hydrolases"/>
    <property type="match status" value="1"/>
</dbReference>
<dbReference type="Pfam" id="PF17863">
    <property type="entry name" value="AAA_lid_2"/>
    <property type="match status" value="1"/>
</dbReference>
<evidence type="ECO:0000313" key="3">
    <source>
        <dbReference type="EMBL" id="TPG58537.1"/>
    </source>
</evidence>
<protein>
    <submittedName>
        <fullName evidence="3">Magnesium chelatase subunit D</fullName>
    </submittedName>
</protein>
<gene>
    <name evidence="3" type="ORF">EAH89_07990</name>
</gene>
<feature type="region of interest" description="Disordered" evidence="1">
    <location>
        <begin position="263"/>
        <end position="296"/>
    </location>
</feature>
<dbReference type="PANTHER" id="PTHR43473:SF2">
    <property type="entry name" value="MAGNESIUM-CHELATASE SUBUNIT CHLD, CHLOROPLASTIC"/>
    <property type="match status" value="1"/>
</dbReference>
<evidence type="ECO:0000313" key="4">
    <source>
        <dbReference type="Proteomes" id="UP000317078"/>
    </source>
</evidence>
<dbReference type="SUPFAM" id="SSF53300">
    <property type="entry name" value="vWA-like"/>
    <property type="match status" value="1"/>
</dbReference>
<dbReference type="InterPro" id="IPR027417">
    <property type="entry name" value="P-loop_NTPase"/>
</dbReference>
<feature type="domain" description="VWFA" evidence="2">
    <location>
        <begin position="404"/>
        <end position="544"/>
    </location>
</feature>
<keyword evidence="4" id="KW-1185">Reference proteome</keyword>